<comment type="caution">
    <text evidence="8">The sequence shown here is derived from an EMBL/GenBank/DDBJ whole genome shotgun (WGS) entry which is preliminary data.</text>
</comment>
<name>A0ABU8SUY9_9GAMM</name>
<evidence type="ECO:0000256" key="1">
    <source>
        <dbReference type="ARBA" id="ARBA00000985"/>
    </source>
</evidence>
<reference evidence="8 9" key="1">
    <citation type="submission" date="2023-01" db="EMBL/GenBank/DDBJ databases">
        <title>Trichodesmium-associated heterotrophic epibiont bacteria.</title>
        <authorList>
            <person name="Cleveland C.S."/>
            <person name="Webb E.A."/>
        </authorList>
    </citation>
    <scope>NUCLEOTIDE SEQUENCE [LARGE SCALE GENOMIC DNA]</scope>
    <source>
        <strain evidence="8 9">USCH2</strain>
    </source>
</reference>
<evidence type="ECO:0000313" key="9">
    <source>
        <dbReference type="Proteomes" id="UP001377972"/>
    </source>
</evidence>
<evidence type="ECO:0000259" key="6">
    <source>
        <dbReference type="Pfam" id="PF00206"/>
    </source>
</evidence>
<dbReference type="Gene3D" id="1.10.275.10">
    <property type="entry name" value="Fumarase/aspartase (N-terminal domain)"/>
    <property type="match status" value="1"/>
</dbReference>
<evidence type="ECO:0000256" key="4">
    <source>
        <dbReference type="ARBA" id="ARBA00012338"/>
    </source>
</evidence>
<dbReference type="InterPro" id="IPR022761">
    <property type="entry name" value="Fumarate_lyase_N"/>
</dbReference>
<proteinExistence type="inferred from homology"/>
<dbReference type="Pfam" id="PF14698">
    <property type="entry name" value="ASL_C2"/>
    <property type="match status" value="1"/>
</dbReference>
<accession>A0ABU8SUY9</accession>
<dbReference type="Gene3D" id="1.10.40.30">
    <property type="entry name" value="Fumarase/aspartase (C-terminal domain)"/>
    <property type="match status" value="1"/>
</dbReference>
<dbReference type="Proteomes" id="UP001377972">
    <property type="component" value="Unassembled WGS sequence"/>
</dbReference>
<dbReference type="PANTHER" id="PTHR43814:SF1">
    <property type="entry name" value="ARGININOSUCCINATE LYASE"/>
    <property type="match status" value="1"/>
</dbReference>
<comment type="similarity">
    <text evidence="3">In the N-terminal section; belongs to the lyase 1 family. Argininosuccinate lyase subfamily.</text>
</comment>
<protein>
    <recommendedName>
        <fullName evidence="4">argininosuccinate lyase</fullName>
        <ecNumber evidence="4">4.3.2.1</ecNumber>
    </recommendedName>
</protein>
<dbReference type="EMBL" id="JAQPZS010000007">
    <property type="protein sequence ID" value="MEJ6496230.1"/>
    <property type="molecule type" value="Genomic_DNA"/>
</dbReference>
<evidence type="ECO:0000256" key="2">
    <source>
        <dbReference type="ARBA" id="ARBA00004941"/>
    </source>
</evidence>
<dbReference type="PANTHER" id="PTHR43814">
    <property type="entry name" value="ARGININOSUCCINATE LYASE"/>
    <property type="match status" value="1"/>
</dbReference>
<evidence type="ECO:0000256" key="3">
    <source>
        <dbReference type="ARBA" id="ARBA00005552"/>
    </source>
</evidence>
<dbReference type="GO" id="GO:0016829">
    <property type="term" value="F:lyase activity"/>
    <property type="evidence" value="ECO:0007669"/>
    <property type="project" value="UniProtKB-KW"/>
</dbReference>
<dbReference type="PRINTS" id="PR00149">
    <property type="entry name" value="FUMRATELYASE"/>
</dbReference>
<feature type="domain" description="Fumarate lyase N-terminal" evidence="6">
    <location>
        <begin position="61"/>
        <end position="301"/>
    </location>
</feature>
<evidence type="ECO:0000259" key="7">
    <source>
        <dbReference type="Pfam" id="PF14698"/>
    </source>
</evidence>
<keyword evidence="5" id="KW-0055">Arginine biosynthesis</keyword>
<keyword evidence="8" id="KW-0456">Lyase</keyword>
<evidence type="ECO:0000313" key="8">
    <source>
        <dbReference type="EMBL" id="MEJ6496230.1"/>
    </source>
</evidence>
<dbReference type="Gene3D" id="1.20.200.10">
    <property type="entry name" value="Fumarase/aspartase (Central domain)"/>
    <property type="match status" value="1"/>
</dbReference>
<gene>
    <name evidence="8" type="ORF">PQI24_09295</name>
</gene>
<dbReference type="PRINTS" id="PR00145">
    <property type="entry name" value="ARGSUCLYASE"/>
</dbReference>
<dbReference type="EC" id="4.3.2.1" evidence="4"/>
<feature type="domain" description="Argininosuccinate lyase C-terminal" evidence="7">
    <location>
        <begin position="367"/>
        <end position="418"/>
    </location>
</feature>
<dbReference type="SUPFAM" id="SSF48557">
    <property type="entry name" value="L-aspartase-like"/>
    <property type="match status" value="1"/>
</dbReference>
<comment type="catalytic activity">
    <reaction evidence="1">
        <text>2-(N(omega)-L-arginino)succinate = fumarate + L-arginine</text>
        <dbReference type="Rhea" id="RHEA:24020"/>
        <dbReference type="ChEBI" id="CHEBI:29806"/>
        <dbReference type="ChEBI" id="CHEBI:32682"/>
        <dbReference type="ChEBI" id="CHEBI:57472"/>
        <dbReference type="EC" id="4.3.2.1"/>
    </reaction>
</comment>
<dbReference type="InterPro" id="IPR000362">
    <property type="entry name" value="Fumarate_lyase_fam"/>
</dbReference>
<dbReference type="InterPro" id="IPR029419">
    <property type="entry name" value="Arg_succ_lyase_C"/>
</dbReference>
<dbReference type="RefSeq" id="WP_138619167.1">
    <property type="nucleotide sequence ID" value="NZ_JAQPZS010000007.1"/>
</dbReference>
<dbReference type="Pfam" id="PF00206">
    <property type="entry name" value="Lyase_1"/>
    <property type="match status" value="1"/>
</dbReference>
<evidence type="ECO:0000256" key="5">
    <source>
        <dbReference type="ARBA" id="ARBA00022571"/>
    </source>
</evidence>
<keyword evidence="5" id="KW-0028">Amino-acid biosynthesis</keyword>
<sequence length="499" mass="55943">MSNSFLGAGSRFKEGPDQRLYNSAFQYELECSPYIMSNLSIADMSHVMTLIQGGVISSSKGRKLLSGLLEVHLQGTENIPLDPAVGDSYNNRDKYLQQQIGPDSGYVHIGRARREASTIAWQMVCREKLFCLHEKLIQLCEVFNHVVSQHLNTFMADFTYLQHAQPTTLAHYLQGFQRPLLRDIGRIETAIKMVNLSPACSGSVNGSQIEMNREFIAELLEFDGILTHTRDAMWAPDMCIDVMTSLCSIMTSLNRISEEFIIWNSAEFSYLELADGFTRTSVIMPQKKNPYGLAFIRGQARTFNGMMTNILSTNQTISGQPDNRLYAYGELPKALDYAIQCVDLFAGILSTSKFNKDKLAEAAADKFIVATDLCDMLVKFSDLDNRSAHKIIGRAVRNACDEEQDGFTLDSIKLAAQQLNIDLPNIPDQVFNSNIDIPSLISLRKGLGSANPEQVQLMVQDSQNSIAKAHSFQGNYRMSSFNERFVKKVNLFLNELKDK</sequence>
<organism evidence="8 9">
    <name type="scientific">Pseudoalteromonas lipolytica</name>
    <dbReference type="NCBI Taxonomy" id="570156"/>
    <lineage>
        <taxon>Bacteria</taxon>
        <taxon>Pseudomonadati</taxon>
        <taxon>Pseudomonadota</taxon>
        <taxon>Gammaproteobacteria</taxon>
        <taxon>Alteromonadales</taxon>
        <taxon>Pseudoalteromonadaceae</taxon>
        <taxon>Pseudoalteromonas</taxon>
    </lineage>
</organism>
<comment type="pathway">
    <text evidence="2">Amino-acid biosynthesis; L-arginine biosynthesis; L-arginine from L-ornithine and carbamoyl phosphate: step 3/3.</text>
</comment>
<keyword evidence="9" id="KW-1185">Reference proteome</keyword>
<dbReference type="InterPro" id="IPR009049">
    <property type="entry name" value="Argininosuccinate_lyase"/>
</dbReference>
<dbReference type="InterPro" id="IPR008948">
    <property type="entry name" value="L-Aspartase-like"/>
</dbReference>
<dbReference type="InterPro" id="IPR024083">
    <property type="entry name" value="Fumarase/histidase_N"/>
</dbReference>